<dbReference type="Proteomes" id="UP000183529">
    <property type="component" value="Unassembled WGS sequence"/>
</dbReference>
<evidence type="ECO:0008006" key="4">
    <source>
        <dbReference type="Google" id="ProtNLM"/>
    </source>
</evidence>
<dbReference type="InterPro" id="IPR006311">
    <property type="entry name" value="TAT_signal"/>
</dbReference>
<dbReference type="CDD" id="cd03457">
    <property type="entry name" value="intradiol_dioxygenase_like"/>
    <property type="match status" value="1"/>
</dbReference>
<evidence type="ECO:0000313" key="3">
    <source>
        <dbReference type="Proteomes" id="UP000183529"/>
    </source>
</evidence>
<name>A0A1A5XBJ1_9BURK</name>
<dbReference type="PANTHER" id="PTHR34315">
    <property type="match status" value="1"/>
</dbReference>
<comment type="caution">
    <text evidence="2">The sequence shown here is derived from an EMBL/GenBank/DDBJ whole genome shotgun (WGS) entry which is preliminary data.</text>
</comment>
<dbReference type="EMBL" id="FNZM01000003">
    <property type="protein sequence ID" value="SEJ21150.1"/>
    <property type="molecule type" value="Genomic_DNA"/>
</dbReference>
<dbReference type="GO" id="GO:0005506">
    <property type="term" value="F:iron ion binding"/>
    <property type="evidence" value="ECO:0007669"/>
    <property type="project" value="InterPro"/>
</dbReference>
<dbReference type="PANTHER" id="PTHR34315:SF1">
    <property type="entry name" value="INTRADIOL RING-CLEAVAGE DIOXYGENASES DOMAIN-CONTAINING PROTEIN-RELATED"/>
    <property type="match status" value="1"/>
</dbReference>
<accession>A0A1A5XBJ1</accession>
<gene>
    <name evidence="2" type="ORF">SAMN05216550_103173</name>
</gene>
<dbReference type="PROSITE" id="PS51318">
    <property type="entry name" value="TAT"/>
    <property type="match status" value="1"/>
</dbReference>
<organism evidence="2 3">
    <name type="scientific">Paraburkholderia tropica</name>
    <dbReference type="NCBI Taxonomy" id="92647"/>
    <lineage>
        <taxon>Bacteria</taxon>
        <taxon>Pseudomonadati</taxon>
        <taxon>Pseudomonadota</taxon>
        <taxon>Betaproteobacteria</taxon>
        <taxon>Burkholderiales</taxon>
        <taxon>Burkholderiaceae</taxon>
        <taxon>Paraburkholderia</taxon>
    </lineage>
</organism>
<dbReference type="GeneID" id="61306135"/>
<sequence length="301" mass="32499">MTSRLSRREFIKLTIAVGTTASVFDANSLALANPAPCQLTPEQEVGPYWIDGALMRSDIREGKPGVALTLDIVLTDKRTCAPLVGAAVDIWQCDAMGIYSGYTKTAAMPPPPDFASGAPGRPPAGMPFGVPPGGFQGQPGRPPGPPPPTDHLTFLRGMQHTDRSGAVRFETIVPGVYPGRTNHIHFKVRTPDAQHAKGTHVSHVGQLFLPEALMVQLMQTDPYRAHSIRRTTSREDPVFTDQHGSSMIASVNPFTVDGRVKPLRARVEAVVDPDATPQPVEPRFDPNFGPRADSHFGPPPR</sequence>
<dbReference type="Gene3D" id="2.60.130.10">
    <property type="entry name" value="Aromatic compound dioxygenase"/>
    <property type="match status" value="1"/>
</dbReference>
<evidence type="ECO:0000313" key="2">
    <source>
        <dbReference type="EMBL" id="SEJ21150.1"/>
    </source>
</evidence>
<protein>
    <recommendedName>
        <fullName evidence="4">Intradiol ring-cleavage dioxygenase</fullName>
    </recommendedName>
</protein>
<dbReference type="GO" id="GO:0016702">
    <property type="term" value="F:oxidoreductase activity, acting on single donors with incorporation of molecular oxygen, incorporation of two atoms of oxygen"/>
    <property type="evidence" value="ECO:0007669"/>
    <property type="project" value="InterPro"/>
</dbReference>
<dbReference type="OrthoDB" id="9805815at2"/>
<dbReference type="AlphaFoldDB" id="A0A1A5XBJ1"/>
<dbReference type="InterPro" id="IPR015889">
    <property type="entry name" value="Intradiol_dOase_core"/>
</dbReference>
<proteinExistence type="predicted"/>
<evidence type="ECO:0000256" key="1">
    <source>
        <dbReference type="SAM" id="MobiDB-lite"/>
    </source>
</evidence>
<dbReference type="SUPFAM" id="SSF49482">
    <property type="entry name" value="Aromatic compound dioxygenase"/>
    <property type="match status" value="1"/>
</dbReference>
<feature type="region of interest" description="Disordered" evidence="1">
    <location>
        <begin position="270"/>
        <end position="301"/>
    </location>
</feature>
<dbReference type="RefSeq" id="WP_074981927.1">
    <property type="nucleotide sequence ID" value="NZ_CADFGN010000001.1"/>
</dbReference>
<reference evidence="2 3" key="1">
    <citation type="submission" date="2016-10" db="EMBL/GenBank/DDBJ databases">
        <authorList>
            <person name="Varghese N."/>
            <person name="Submissions S."/>
        </authorList>
    </citation>
    <scope>NUCLEOTIDE SEQUENCE [LARGE SCALE GENOMIC DNA]</scope>
    <source>
        <strain evidence="2 3">LMG 22274</strain>
    </source>
</reference>